<dbReference type="AlphaFoldDB" id="A0A285UB03"/>
<dbReference type="Proteomes" id="UP000219167">
    <property type="component" value="Unassembled WGS sequence"/>
</dbReference>
<gene>
    <name evidence="2" type="ORF">SAMN05892877_105359</name>
</gene>
<evidence type="ECO:0000313" key="2">
    <source>
        <dbReference type="EMBL" id="SOC38979.1"/>
    </source>
</evidence>
<dbReference type="Pfam" id="PF09550">
    <property type="entry name" value="Phage_TAC_6"/>
    <property type="match status" value="1"/>
</dbReference>
<evidence type="ECO:0000256" key="1">
    <source>
        <dbReference type="SAM" id="MobiDB-lite"/>
    </source>
</evidence>
<accession>A0A285UB03</accession>
<dbReference type="OrthoDB" id="7582980at2"/>
<proteinExistence type="predicted"/>
<name>A0A285UB03_9HYPH</name>
<dbReference type="InterPro" id="IPR019056">
    <property type="entry name" value="Phage_TAC_6"/>
</dbReference>
<feature type="region of interest" description="Disordered" evidence="1">
    <location>
        <begin position="58"/>
        <end position="81"/>
    </location>
</feature>
<evidence type="ECO:0000313" key="3">
    <source>
        <dbReference type="Proteomes" id="UP000219167"/>
    </source>
</evidence>
<keyword evidence="3" id="KW-1185">Reference proteome</keyword>
<reference evidence="2 3" key="1">
    <citation type="submission" date="2017-08" db="EMBL/GenBank/DDBJ databases">
        <authorList>
            <person name="de Groot N.N."/>
        </authorList>
    </citation>
    <scope>NUCLEOTIDE SEQUENCE [LARGE SCALE GENOMIC DNA]</scope>
    <source>
        <strain evidence="2 3">JC85</strain>
    </source>
</reference>
<dbReference type="EMBL" id="OBQD01000005">
    <property type="protein sequence ID" value="SOC38979.1"/>
    <property type="molecule type" value="Genomic_DNA"/>
</dbReference>
<protein>
    <submittedName>
        <fullName evidence="2">Tail assembly chaperone</fullName>
    </submittedName>
</protein>
<sequence>MLFRLATAPDRLGWSPDMFWKSTAVELEMALEGLAGKFGTQPFISREEVRRIAASFGKRRSLKENPAAQVWGESRNQNDPS</sequence>
<organism evidence="2 3">
    <name type="scientific">Rhizobium subbaraonis</name>
    <dbReference type="NCBI Taxonomy" id="908946"/>
    <lineage>
        <taxon>Bacteria</taxon>
        <taxon>Pseudomonadati</taxon>
        <taxon>Pseudomonadota</taxon>
        <taxon>Alphaproteobacteria</taxon>
        <taxon>Hyphomicrobiales</taxon>
        <taxon>Rhizobiaceae</taxon>
        <taxon>Rhizobium/Agrobacterium group</taxon>
        <taxon>Rhizobium</taxon>
    </lineage>
</organism>